<feature type="domain" description="HTH iclR-type" evidence="4">
    <location>
        <begin position="20"/>
        <end position="82"/>
    </location>
</feature>
<sequence>MVKRKAAPPEDSGQKDYRVNSGLARGLSVLKAFGPDNRPVGNAEIAERVKLPKATVSRLTFTLTELGYLNYDEGTGRYSLGPEVLTLGYDVLAQMEIRDIARPYMQELAEYADASVYLGTPSGIEIIYIEACRTPASMAIRLGVGSRIPMISTGMGRAFLAALPESEREERLAQIRSGFSDEEWPDVEDAARNAIAFAKENGFALSGGDWIAEANSAGAAVCRADGYPVYAVNVGGLRSIITTDRLMNDLAPRLLGVTRKIEMVARGML</sequence>
<dbReference type="InterPro" id="IPR036388">
    <property type="entry name" value="WH-like_DNA-bd_sf"/>
</dbReference>
<dbReference type="InterPro" id="IPR014757">
    <property type="entry name" value="Tscrpt_reg_IclR_C"/>
</dbReference>
<dbReference type="EMBL" id="JAEKJZ010000003">
    <property type="protein sequence ID" value="MBN9671706.1"/>
    <property type="molecule type" value="Genomic_DNA"/>
</dbReference>
<dbReference type="PANTHER" id="PTHR30136">
    <property type="entry name" value="HELIX-TURN-HELIX TRANSCRIPTIONAL REGULATOR, ICLR FAMILY"/>
    <property type="match status" value="1"/>
</dbReference>
<dbReference type="AlphaFoldDB" id="A0A939EFD4"/>
<dbReference type="SUPFAM" id="SSF55781">
    <property type="entry name" value="GAF domain-like"/>
    <property type="match status" value="1"/>
</dbReference>
<feature type="domain" description="IclR-ED" evidence="5">
    <location>
        <begin position="83"/>
        <end position="267"/>
    </location>
</feature>
<dbReference type="Pfam" id="PF01614">
    <property type="entry name" value="IclR_C"/>
    <property type="match status" value="1"/>
</dbReference>
<evidence type="ECO:0000313" key="7">
    <source>
        <dbReference type="Proteomes" id="UP000664096"/>
    </source>
</evidence>
<organism evidence="6 7">
    <name type="scientific">Roseibium aggregatum</name>
    <dbReference type="NCBI Taxonomy" id="187304"/>
    <lineage>
        <taxon>Bacteria</taxon>
        <taxon>Pseudomonadati</taxon>
        <taxon>Pseudomonadota</taxon>
        <taxon>Alphaproteobacteria</taxon>
        <taxon>Hyphomicrobiales</taxon>
        <taxon>Stappiaceae</taxon>
        <taxon>Roseibium</taxon>
    </lineage>
</organism>
<dbReference type="GO" id="GO:0045892">
    <property type="term" value="P:negative regulation of DNA-templated transcription"/>
    <property type="evidence" value="ECO:0007669"/>
    <property type="project" value="TreeGrafter"/>
</dbReference>
<dbReference type="SMART" id="SM00346">
    <property type="entry name" value="HTH_ICLR"/>
    <property type="match status" value="1"/>
</dbReference>
<evidence type="ECO:0000256" key="2">
    <source>
        <dbReference type="ARBA" id="ARBA00023125"/>
    </source>
</evidence>
<dbReference type="PROSITE" id="PS51077">
    <property type="entry name" value="HTH_ICLR"/>
    <property type="match status" value="1"/>
</dbReference>
<dbReference type="RefSeq" id="WP_207141567.1">
    <property type="nucleotide sequence ID" value="NZ_JAEKJZ010000003.1"/>
</dbReference>
<dbReference type="GO" id="GO:0003677">
    <property type="term" value="F:DNA binding"/>
    <property type="evidence" value="ECO:0007669"/>
    <property type="project" value="UniProtKB-KW"/>
</dbReference>
<dbReference type="Pfam" id="PF09339">
    <property type="entry name" value="HTH_IclR"/>
    <property type="match status" value="1"/>
</dbReference>
<dbReference type="Proteomes" id="UP000664096">
    <property type="component" value="Unassembled WGS sequence"/>
</dbReference>
<keyword evidence="3" id="KW-0804">Transcription</keyword>
<evidence type="ECO:0000259" key="4">
    <source>
        <dbReference type="PROSITE" id="PS51077"/>
    </source>
</evidence>
<dbReference type="PROSITE" id="PS51078">
    <property type="entry name" value="ICLR_ED"/>
    <property type="match status" value="1"/>
</dbReference>
<evidence type="ECO:0000313" key="6">
    <source>
        <dbReference type="EMBL" id="MBN9671706.1"/>
    </source>
</evidence>
<protein>
    <submittedName>
        <fullName evidence="6">IclR family transcriptional regulator</fullName>
    </submittedName>
</protein>
<dbReference type="Gene3D" id="3.30.450.40">
    <property type="match status" value="1"/>
</dbReference>
<evidence type="ECO:0000256" key="1">
    <source>
        <dbReference type="ARBA" id="ARBA00023015"/>
    </source>
</evidence>
<comment type="caution">
    <text evidence="6">The sequence shown here is derived from an EMBL/GenBank/DDBJ whole genome shotgun (WGS) entry which is preliminary data.</text>
</comment>
<accession>A0A939EFD4</accession>
<dbReference type="InterPro" id="IPR005471">
    <property type="entry name" value="Tscrpt_reg_IclR_N"/>
</dbReference>
<evidence type="ECO:0000259" key="5">
    <source>
        <dbReference type="PROSITE" id="PS51078"/>
    </source>
</evidence>
<dbReference type="Gene3D" id="1.10.10.10">
    <property type="entry name" value="Winged helix-like DNA-binding domain superfamily/Winged helix DNA-binding domain"/>
    <property type="match status" value="1"/>
</dbReference>
<name>A0A939EFD4_9HYPH</name>
<dbReference type="GO" id="GO:0003700">
    <property type="term" value="F:DNA-binding transcription factor activity"/>
    <property type="evidence" value="ECO:0007669"/>
    <property type="project" value="TreeGrafter"/>
</dbReference>
<keyword evidence="2" id="KW-0238">DNA-binding</keyword>
<dbReference type="SUPFAM" id="SSF46785">
    <property type="entry name" value="Winged helix' DNA-binding domain"/>
    <property type="match status" value="1"/>
</dbReference>
<proteinExistence type="predicted"/>
<keyword evidence="1" id="KW-0805">Transcription regulation</keyword>
<reference evidence="6" key="1">
    <citation type="submission" date="2020-12" db="EMBL/GenBank/DDBJ databases">
        <title>Oil enriched cultivation method for isolating marine PHA-producing bacteria.</title>
        <authorList>
            <person name="Zheng W."/>
            <person name="Yu S."/>
            <person name="Huang Y."/>
        </authorList>
    </citation>
    <scope>NUCLEOTIDE SEQUENCE</scope>
    <source>
        <strain evidence="6">SY-2-12</strain>
    </source>
</reference>
<dbReference type="FunFam" id="1.10.10.10:FF:000056">
    <property type="entry name" value="IclR family transcriptional regulator"/>
    <property type="match status" value="1"/>
</dbReference>
<dbReference type="InterPro" id="IPR036390">
    <property type="entry name" value="WH_DNA-bd_sf"/>
</dbReference>
<evidence type="ECO:0000256" key="3">
    <source>
        <dbReference type="ARBA" id="ARBA00023163"/>
    </source>
</evidence>
<gene>
    <name evidence="6" type="ORF">JF539_15265</name>
</gene>
<dbReference type="InterPro" id="IPR029016">
    <property type="entry name" value="GAF-like_dom_sf"/>
</dbReference>
<dbReference type="InterPro" id="IPR050707">
    <property type="entry name" value="HTH_MetabolicPath_Reg"/>
</dbReference>
<dbReference type="PANTHER" id="PTHR30136:SF33">
    <property type="entry name" value="TRANSCRIPTIONAL REGULATORY PROTEIN"/>
    <property type="match status" value="1"/>
</dbReference>